<dbReference type="GO" id="GO:0003824">
    <property type="term" value="F:catalytic activity"/>
    <property type="evidence" value="ECO:0007669"/>
    <property type="project" value="InterPro"/>
</dbReference>
<comment type="cofactor">
    <cofactor evidence="1">
        <name>[4Fe-4S] cluster</name>
        <dbReference type="ChEBI" id="CHEBI:49883"/>
    </cofactor>
</comment>
<dbReference type="EMBL" id="SMFQ01000005">
    <property type="protein sequence ID" value="TCJ82710.1"/>
    <property type="molecule type" value="Genomic_DNA"/>
</dbReference>
<evidence type="ECO:0000256" key="3">
    <source>
        <dbReference type="ARBA" id="ARBA00022723"/>
    </source>
</evidence>
<feature type="domain" description="Radical SAM core" evidence="6">
    <location>
        <begin position="30"/>
        <end position="175"/>
    </location>
</feature>
<dbReference type="GO" id="GO:0051536">
    <property type="term" value="F:iron-sulfur cluster binding"/>
    <property type="evidence" value="ECO:0007669"/>
    <property type="project" value="UniProtKB-KW"/>
</dbReference>
<dbReference type="Proteomes" id="UP000294887">
    <property type="component" value="Unassembled WGS sequence"/>
</dbReference>
<dbReference type="GO" id="GO:0046872">
    <property type="term" value="F:metal ion binding"/>
    <property type="evidence" value="ECO:0007669"/>
    <property type="project" value="UniProtKB-KW"/>
</dbReference>
<dbReference type="SUPFAM" id="SSF102114">
    <property type="entry name" value="Radical SAM enzymes"/>
    <property type="match status" value="1"/>
</dbReference>
<evidence type="ECO:0000256" key="2">
    <source>
        <dbReference type="ARBA" id="ARBA00022691"/>
    </source>
</evidence>
<name>A0A4R1EQJ5_9GAMM</name>
<keyword evidence="8" id="KW-1185">Reference proteome</keyword>
<dbReference type="CDD" id="cd01335">
    <property type="entry name" value="Radical_SAM"/>
    <property type="match status" value="1"/>
</dbReference>
<dbReference type="Gene3D" id="3.20.20.70">
    <property type="entry name" value="Aldolase class I"/>
    <property type="match status" value="1"/>
</dbReference>
<organism evidence="7 8">
    <name type="scientific">Cocleimonas flava</name>
    <dbReference type="NCBI Taxonomy" id="634765"/>
    <lineage>
        <taxon>Bacteria</taxon>
        <taxon>Pseudomonadati</taxon>
        <taxon>Pseudomonadota</taxon>
        <taxon>Gammaproteobacteria</taxon>
        <taxon>Thiotrichales</taxon>
        <taxon>Thiotrichaceae</taxon>
        <taxon>Cocleimonas</taxon>
    </lineage>
</organism>
<dbReference type="InterPro" id="IPR058240">
    <property type="entry name" value="rSAM_sf"/>
</dbReference>
<dbReference type="PANTHER" id="PTHR11228">
    <property type="entry name" value="RADICAL SAM DOMAIN PROTEIN"/>
    <property type="match status" value="1"/>
</dbReference>
<dbReference type="InterPro" id="IPR007197">
    <property type="entry name" value="rSAM"/>
</dbReference>
<dbReference type="Pfam" id="PF04055">
    <property type="entry name" value="Radical_SAM"/>
    <property type="match status" value="1"/>
</dbReference>
<evidence type="ECO:0000256" key="1">
    <source>
        <dbReference type="ARBA" id="ARBA00001966"/>
    </source>
</evidence>
<accession>A0A4R1EQJ5</accession>
<proteinExistence type="predicted"/>
<gene>
    <name evidence="7" type="ORF">EV695_3442</name>
</gene>
<keyword evidence="3" id="KW-0479">Metal-binding</keyword>
<dbReference type="RefSeq" id="WP_131907218.1">
    <property type="nucleotide sequence ID" value="NZ_BAAAFU010000007.1"/>
</dbReference>
<evidence type="ECO:0000259" key="6">
    <source>
        <dbReference type="Pfam" id="PF04055"/>
    </source>
</evidence>
<evidence type="ECO:0000313" key="8">
    <source>
        <dbReference type="Proteomes" id="UP000294887"/>
    </source>
</evidence>
<keyword evidence="4" id="KW-0408">Iron</keyword>
<keyword evidence="5" id="KW-0411">Iron-sulfur</keyword>
<keyword evidence="2" id="KW-0949">S-adenosyl-L-methionine</keyword>
<comment type="caution">
    <text evidence="7">The sequence shown here is derived from an EMBL/GenBank/DDBJ whole genome shotgun (WGS) entry which is preliminary data.</text>
</comment>
<dbReference type="PANTHER" id="PTHR11228:SF22">
    <property type="entry name" value="PEPTIDE BIOSYNTHESIS PROTEIN YYDG-RELATED"/>
    <property type="match status" value="1"/>
</dbReference>
<dbReference type="AlphaFoldDB" id="A0A4R1EQJ5"/>
<evidence type="ECO:0000313" key="7">
    <source>
        <dbReference type="EMBL" id="TCJ82710.1"/>
    </source>
</evidence>
<dbReference type="InterPro" id="IPR013785">
    <property type="entry name" value="Aldolase_TIM"/>
</dbReference>
<dbReference type="OrthoDB" id="9792276at2"/>
<evidence type="ECO:0000256" key="5">
    <source>
        <dbReference type="ARBA" id="ARBA00023014"/>
    </source>
</evidence>
<dbReference type="InterPro" id="IPR050377">
    <property type="entry name" value="Radical_SAM_PqqE_MftC-like"/>
</dbReference>
<reference evidence="7 8" key="1">
    <citation type="submission" date="2019-03" db="EMBL/GenBank/DDBJ databases">
        <title>Genomic Encyclopedia of Type Strains, Phase IV (KMG-IV): sequencing the most valuable type-strain genomes for metagenomic binning, comparative biology and taxonomic classification.</title>
        <authorList>
            <person name="Goeker M."/>
        </authorList>
    </citation>
    <scope>NUCLEOTIDE SEQUENCE [LARGE SCALE GENOMIC DNA]</scope>
    <source>
        <strain evidence="7 8">DSM 24830</strain>
    </source>
</reference>
<protein>
    <submittedName>
        <fullName evidence="7">MoaA/NifB/PqqE/SkfB family radical SAM enzyme</fullName>
    </submittedName>
</protein>
<dbReference type="SFLD" id="SFLDG01067">
    <property type="entry name" value="SPASM/twitch_domain_containing"/>
    <property type="match status" value="1"/>
</dbReference>
<dbReference type="SFLD" id="SFLDS00029">
    <property type="entry name" value="Radical_SAM"/>
    <property type="match status" value="1"/>
</dbReference>
<evidence type="ECO:0000256" key="4">
    <source>
        <dbReference type="ARBA" id="ARBA00023004"/>
    </source>
</evidence>
<sequence>MNKFENYLTTANNESRAYVDLNKLDTLWLNTGTLCNITCENCYIESSPKNDALVYMTYQEVKTYLDEIRDEEMATTEIGITGGEPFMNPDIIPIIEECLSRGFKLVVLTNAMRPMMRHKDALIKINEQYKDQLLLRVSIDHFKRKMHDEERGFGTWEIALNGLKWLSDNGFNINIAGRTRWGEEIEDLRLGYAGLFETQNIKINAADPVELVLFPEMDEAASVPEITTECWDILNVKPDEIMCSNSRMVVKRKGAEKPAVIACTLLPYSEEFEFDSTLKESSKRVYLNHQYCSKFCVLGGGSCSATAD</sequence>